<dbReference type="EMBL" id="JBHTCF010000018">
    <property type="protein sequence ID" value="MFC7308900.1"/>
    <property type="molecule type" value="Genomic_DNA"/>
</dbReference>
<reference evidence="10" key="1">
    <citation type="journal article" date="2019" name="Int. J. Syst. Evol. Microbiol.">
        <title>The Global Catalogue of Microorganisms (GCM) 10K type strain sequencing project: providing services to taxonomists for standard genome sequencing and annotation.</title>
        <authorList>
            <consortium name="The Broad Institute Genomics Platform"/>
            <consortium name="The Broad Institute Genome Sequencing Center for Infectious Disease"/>
            <person name="Wu L."/>
            <person name="Ma J."/>
        </authorList>
    </citation>
    <scope>NUCLEOTIDE SEQUENCE [LARGE SCALE GENOMIC DNA]</scope>
    <source>
        <strain evidence="10">SYNS20</strain>
    </source>
</reference>
<feature type="transmembrane region" description="Helical" evidence="8">
    <location>
        <begin position="103"/>
        <end position="126"/>
    </location>
</feature>
<gene>
    <name evidence="9" type="ORF">ACFQVC_32400</name>
</gene>
<keyword evidence="4" id="KW-1003">Cell membrane</keyword>
<comment type="subcellular location">
    <subcellularLocation>
        <location evidence="1">Cell membrane</location>
        <topology evidence="1">Multi-pass membrane protein</topology>
    </subcellularLocation>
</comment>
<dbReference type="RefSeq" id="WP_381837323.1">
    <property type="nucleotide sequence ID" value="NZ_JBHTCF010000018.1"/>
</dbReference>
<evidence type="ECO:0000256" key="2">
    <source>
        <dbReference type="ARBA" id="ARBA00008566"/>
    </source>
</evidence>
<keyword evidence="5 8" id="KW-0812">Transmembrane</keyword>
<evidence type="ECO:0000256" key="8">
    <source>
        <dbReference type="SAM" id="Phobius"/>
    </source>
</evidence>
<comment type="caution">
    <text evidence="9">The sequence shown here is derived from an EMBL/GenBank/DDBJ whole genome shotgun (WGS) entry which is preliminary data.</text>
</comment>
<feature type="transmembrane region" description="Helical" evidence="8">
    <location>
        <begin position="340"/>
        <end position="361"/>
    </location>
</feature>
<dbReference type="CDD" id="cd09320">
    <property type="entry name" value="TDT_like_2"/>
    <property type="match status" value="1"/>
</dbReference>
<keyword evidence="6 8" id="KW-1133">Transmembrane helix</keyword>
<keyword evidence="3" id="KW-0813">Transport</keyword>
<dbReference type="Gene3D" id="1.50.10.150">
    <property type="entry name" value="Voltage-dependent anion channel"/>
    <property type="match status" value="1"/>
</dbReference>
<dbReference type="InterPro" id="IPR051629">
    <property type="entry name" value="Sulfite_efflux_TDT"/>
</dbReference>
<organism evidence="9 10">
    <name type="scientific">Streptomyces monticola</name>
    <dbReference type="NCBI Taxonomy" id="2666263"/>
    <lineage>
        <taxon>Bacteria</taxon>
        <taxon>Bacillati</taxon>
        <taxon>Actinomycetota</taxon>
        <taxon>Actinomycetes</taxon>
        <taxon>Kitasatosporales</taxon>
        <taxon>Streptomycetaceae</taxon>
        <taxon>Streptomyces</taxon>
    </lineage>
</organism>
<keyword evidence="7 8" id="KW-0472">Membrane</keyword>
<evidence type="ECO:0000256" key="5">
    <source>
        <dbReference type="ARBA" id="ARBA00022692"/>
    </source>
</evidence>
<evidence type="ECO:0000313" key="9">
    <source>
        <dbReference type="EMBL" id="MFC7308900.1"/>
    </source>
</evidence>
<comment type="similarity">
    <text evidence="2">Belongs to the tellurite-resistance/dicarboxylate transporter (TDT) family.</text>
</comment>
<protein>
    <submittedName>
        <fullName evidence="9">TDT family transporter</fullName>
    </submittedName>
</protein>
<dbReference type="PANTHER" id="PTHR31686">
    <property type="match status" value="1"/>
</dbReference>
<feature type="transmembrane region" description="Helical" evidence="8">
    <location>
        <begin position="280"/>
        <end position="301"/>
    </location>
</feature>
<feature type="transmembrane region" description="Helical" evidence="8">
    <location>
        <begin position="171"/>
        <end position="190"/>
    </location>
</feature>
<evidence type="ECO:0000256" key="1">
    <source>
        <dbReference type="ARBA" id="ARBA00004651"/>
    </source>
</evidence>
<evidence type="ECO:0000256" key="6">
    <source>
        <dbReference type="ARBA" id="ARBA00022989"/>
    </source>
</evidence>
<evidence type="ECO:0000313" key="10">
    <source>
        <dbReference type="Proteomes" id="UP001596523"/>
    </source>
</evidence>
<dbReference type="Proteomes" id="UP001596523">
    <property type="component" value="Unassembled WGS sequence"/>
</dbReference>
<evidence type="ECO:0000256" key="3">
    <source>
        <dbReference type="ARBA" id="ARBA00022448"/>
    </source>
</evidence>
<evidence type="ECO:0000256" key="4">
    <source>
        <dbReference type="ARBA" id="ARBA00022475"/>
    </source>
</evidence>
<feature type="transmembrane region" description="Helical" evidence="8">
    <location>
        <begin position="34"/>
        <end position="51"/>
    </location>
</feature>
<feature type="transmembrane region" description="Helical" evidence="8">
    <location>
        <begin position="202"/>
        <end position="226"/>
    </location>
</feature>
<dbReference type="InterPro" id="IPR038665">
    <property type="entry name" value="Voltage-dep_anion_channel_sf"/>
</dbReference>
<keyword evidence="10" id="KW-1185">Reference proteome</keyword>
<dbReference type="PANTHER" id="PTHR31686:SF1">
    <property type="entry name" value="SULFITE EFFLUX PUMP SSU1"/>
    <property type="match status" value="1"/>
</dbReference>
<evidence type="ECO:0000256" key="7">
    <source>
        <dbReference type="ARBA" id="ARBA00023136"/>
    </source>
</evidence>
<feature type="transmembrane region" description="Helical" evidence="8">
    <location>
        <begin position="238"/>
        <end position="260"/>
    </location>
</feature>
<dbReference type="Pfam" id="PF03595">
    <property type="entry name" value="SLAC1"/>
    <property type="match status" value="1"/>
</dbReference>
<sequence length="381" mass="40365">MGAPSLLACRPEGHRPLRALAQPSDLFRDFGPNWYAAVMGTSITATAGFTLPVHLPGIATGSTALWALSVLMLLGVGGARTVHLLRHRDRARAQLLDPGMAPFYGCLSMALMSVGAATLIIGQRVIGTSAAVGVDTALWLAGTVIGVLVMVVVPALMLTRYDADERTLYPTWLLPVVALYVSASLGPLLLPHLPDGQWRAAMLILCCAMLGMVMLATLMMLPVIWARLLRHSLGPAHMAPTLFLVLGPLGQSVTAVAKIADLAKGTLPEPYATGLRGMAMVYGVPVLGAALFWILLSGALVLRTARRGMPFALTWWAFTFPLGTCVTGATAVAQHTHLAAARWLAAGLYALLTALWTLVAVRTARAAWTGRAFLPPQTART</sequence>
<proteinExistence type="inferred from homology"/>
<accession>A0ABW2JTH4</accession>
<feature type="transmembrane region" description="Helical" evidence="8">
    <location>
        <begin position="313"/>
        <end position="334"/>
    </location>
</feature>
<feature type="transmembrane region" description="Helical" evidence="8">
    <location>
        <begin position="138"/>
        <end position="159"/>
    </location>
</feature>
<name>A0ABW2JTH4_9ACTN</name>
<dbReference type="InterPro" id="IPR004695">
    <property type="entry name" value="SLAC1/Mae1/Ssu1/TehA"/>
</dbReference>
<feature type="transmembrane region" description="Helical" evidence="8">
    <location>
        <begin position="63"/>
        <end position="82"/>
    </location>
</feature>